<evidence type="ECO:0000313" key="2">
    <source>
        <dbReference type="EMBL" id="GBP07192.1"/>
    </source>
</evidence>
<protein>
    <submittedName>
        <fullName evidence="2">Uncharacterized protein</fullName>
    </submittedName>
</protein>
<feature type="region of interest" description="Disordered" evidence="1">
    <location>
        <begin position="1"/>
        <end position="22"/>
    </location>
</feature>
<feature type="region of interest" description="Disordered" evidence="1">
    <location>
        <begin position="38"/>
        <end position="72"/>
    </location>
</feature>
<evidence type="ECO:0000256" key="1">
    <source>
        <dbReference type="SAM" id="MobiDB-lite"/>
    </source>
</evidence>
<reference evidence="2 3" key="1">
    <citation type="journal article" date="2019" name="Commun. Biol.">
        <title>The bagworm genome reveals a unique fibroin gene that provides high tensile strength.</title>
        <authorList>
            <person name="Kono N."/>
            <person name="Nakamura H."/>
            <person name="Ohtoshi R."/>
            <person name="Tomita M."/>
            <person name="Numata K."/>
            <person name="Arakawa K."/>
        </authorList>
    </citation>
    <scope>NUCLEOTIDE SEQUENCE [LARGE SCALE GENOMIC DNA]</scope>
</reference>
<evidence type="ECO:0000313" key="3">
    <source>
        <dbReference type="Proteomes" id="UP000299102"/>
    </source>
</evidence>
<accession>A0A4C1SYB7</accession>
<gene>
    <name evidence="2" type="ORF">EVAR_92091_1</name>
</gene>
<dbReference type="Proteomes" id="UP000299102">
    <property type="component" value="Unassembled WGS sequence"/>
</dbReference>
<sequence length="72" mass="7944">MAAGSAATCRSHGSLGRGLSPNVPEELDVILFLQRQLSERESEDPRTADETIRRWRPSSRFMSVPDATANSK</sequence>
<dbReference type="AlphaFoldDB" id="A0A4C1SYB7"/>
<keyword evidence="3" id="KW-1185">Reference proteome</keyword>
<feature type="compositionally biased region" description="Basic and acidic residues" evidence="1">
    <location>
        <begin position="38"/>
        <end position="53"/>
    </location>
</feature>
<comment type="caution">
    <text evidence="2">The sequence shown here is derived from an EMBL/GenBank/DDBJ whole genome shotgun (WGS) entry which is preliminary data.</text>
</comment>
<dbReference type="EMBL" id="BGZK01000025">
    <property type="protein sequence ID" value="GBP07192.1"/>
    <property type="molecule type" value="Genomic_DNA"/>
</dbReference>
<name>A0A4C1SYB7_EUMVA</name>
<organism evidence="2 3">
    <name type="scientific">Eumeta variegata</name>
    <name type="common">Bagworm moth</name>
    <name type="synonym">Eumeta japonica</name>
    <dbReference type="NCBI Taxonomy" id="151549"/>
    <lineage>
        <taxon>Eukaryota</taxon>
        <taxon>Metazoa</taxon>
        <taxon>Ecdysozoa</taxon>
        <taxon>Arthropoda</taxon>
        <taxon>Hexapoda</taxon>
        <taxon>Insecta</taxon>
        <taxon>Pterygota</taxon>
        <taxon>Neoptera</taxon>
        <taxon>Endopterygota</taxon>
        <taxon>Lepidoptera</taxon>
        <taxon>Glossata</taxon>
        <taxon>Ditrysia</taxon>
        <taxon>Tineoidea</taxon>
        <taxon>Psychidae</taxon>
        <taxon>Oiketicinae</taxon>
        <taxon>Eumeta</taxon>
    </lineage>
</organism>
<proteinExistence type="predicted"/>